<feature type="compositionally biased region" description="Low complexity" evidence="1">
    <location>
        <begin position="378"/>
        <end position="398"/>
    </location>
</feature>
<evidence type="ECO:0000313" key="3">
    <source>
        <dbReference type="EMBL" id="TCK17009.1"/>
    </source>
</evidence>
<dbReference type="Pfam" id="PF05036">
    <property type="entry name" value="SPOR"/>
    <property type="match status" value="1"/>
</dbReference>
<dbReference type="GO" id="GO:0016887">
    <property type="term" value="F:ATP hydrolysis activity"/>
    <property type="evidence" value="ECO:0007669"/>
    <property type="project" value="InterPro"/>
</dbReference>
<gene>
    <name evidence="3" type="ORF">DFR30_0229</name>
</gene>
<dbReference type="InterPro" id="IPR027417">
    <property type="entry name" value="P-loop_NTPase"/>
</dbReference>
<feature type="domain" description="SPOR" evidence="2">
    <location>
        <begin position="450"/>
        <end position="529"/>
    </location>
</feature>
<dbReference type="InterPro" id="IPR003593">
    <property type="entry name" value="AAA+_ATPase"/>
</dbReference>
<feature type="compositionally biased region" description="Low complexity" evidence="1">
    <location>
        <begin position="338"/>
        <end position="349"/>
    </location>
</feature>
<proteinExistence type="predicted"/>
<dbReference type="AlphaFoldDB" id="A0A4R1HCR1"/>
<dbReference type="InterPro" id="IPR036680">
    <property type="entry name" value="SPOR-like_sf"/>
</dbReference>
<sequence length="541" mass="58576">MNETSVAGQPDYLQAWSLRRHPFGEQIDPEFFYAGSTLSQRLDLLTHLVQFSESIVVVNGPPGSGKTTLLDQFLRHANPQWIICAIDAGQGDPLSESLAQTMGVSPGEDAQTLLARWAAQSEASQQLIIVIDNTEQLDEAACRRICELADLPDGDRLHIVLFGTAEATRNIRAMLEQLGSEHTCQVLDIPRLTEEETAAYLMYRMAVAGYSGESPFTPTEVRAICKSAGGRPGHINRLANESLVDHHMRARIKKRAPIQRGRKKNSAPVWVGASLAIALLAGYLGWQRLTPTEPPVRDSGTAEQELPLILPAETIDSGRLVQDLKPSAGEAPANTDKTTSSQPVTTVTTAEPVNTPSAIPSVTNTEANRPLPARDVGPEPAEPASANAASATAETGTTRPVSPGPPDTSQPTRPARPEIPPALQARAAKPETQQSAVKTAQPHRENWLLQQSPDAFTLQLLGSRDPSSILDYIKSNSLEPDTAAFYRGRYRNADWYVLLYGLYPDKAAALAARSALPDKVQNAKPWPRTLKSVQDSINAAQ</sequence>
<dbReference type="InterPro" id="IPR007730">
    <property type="entry name" value="SPOR-like_dom"/>
</dbReference>
<accession>A0A4R1HCR1</accession>
<evidence type="ECO:0000313" key="4">
    <source>
        <dbReference type="Proteomes" id="UP000295707"/>
    </source>
</evidence>
<evidence type="ECO:0000256" key="1">
    <source>
        <dbReference type="SAM" id="MobiDB-lite"/>
    </source>
</evidence>
<dbReference type="SMART" id="SM00382">
    <property type="entry name" value="AAA"/>
    <property type="match status" value="1"/>
</dbReference>
<dbReference type="Pfam" id="PF13401">
    <property type="entry name" value="AAA_22"/>
    <property type="match status" value="1"/>
</dbReference>
<protein>
    <submittedName>
        <fullName evidence="3">Type II secretion system protein A</fullName>
    </submittedName>
</protein>
<dbReference type="Gene3D" id="3.30.70.1070">
    <property type="entry name" value="Sporulation related repeat"/>
    <property type="match status" value="1"/>
</dbReference>
<dbReference type="Gene3D" id="3.40.50.300">
    <property type="entry name" value="P-loop containing nucleotide triphosphate hydrolases"/>
    <property type="match status" value="1"/>
</dbReference>
<comment type="caution">
    <text evidence="3">The sequence shown here is derived from an EMBL/GenBank/DDBJ whole genome shotgun (WGS) entry which is preliminary data.</text>
</comment>
<evidence type="ECO:0000259" key="2">
    <source>
        <dbReference type="PROSITE" id="PS51724"/>
    </source>
</evidence>
<dbReference type="InterPro" id="IPR049945">
    <property type="entry name" value="AAA_22"/>
</dbReference>
<reference evidence="3 4" key="1">
    <citation type="submission" date="2019-03" db="EMBL/GenBank/DDBJ databases">
        <title>Genomic Encyclopedia of Type Strains, Phase IV (KMG-IV): sequencing the most valuable type-strain genomes for metagenomic binning, comparative biology and taxonomic classification.</title>
        <authorList>
            <person name="Goeker M."/>
        </authorList>
    </citation>
    <scope>NUCLEOTIDE SEQUENCE [LARGE SCALE GENOMIC DNA]</scope>
    <source>
        <strain evidence="3 4">DSM 19610</strain>
    </source>
</reference>
<dbReference type="OrthoDB" id="6189127at2"/>
<dbReference type="PANTHER" id="PTHR35894:SF1">
    <property type="entry name" value="PHOSPHORIBULOKINASE _ URIDINE KINASE FAMILY"/>
    <property type="match status" value="1"/>
</dbReference>
<name>A0A4R1HCR1_9GAMM</name>
<dbReference type="EMBL" id="SMFX01000001">
    <property type="protein sequence ID" value="TCK17009.1"/>
    <property type="molecule type" value="Genomic_DNA"/>
</dbReference>
<dbReference type="PROSITE" id="PS51724">
    <property type="entry name" value="SPOR"/>
    <property type="match status" value="1"/>
</dbReference>
<feature type="region of interest" description="Disordered" evidence="1">
    <location>
        <begin position="325"/>
        <end position="418"/>
    </location>
</feature>
<dbReference type="GO" id="GO:0042834">
    <property type="term" value="F:peptidoglycan binding"/>
    <property type="evidence" value="ECO:0007669"/>
    <property type="project" value="InterPro"/>
</dbReference>
<dbReference type="InterPro" id="IPR052026">
    <property type="entry name" value="ExeA_AAA_ATPase_DNA-bind"/>
</dbReference>
<feature type="compositionally biased region" description="Polar residues" evidence="1">
    <location>
        <begin position="351"/>
        <end position="367"/>
    </location>
</feature>
<dbReference type="PANTHER" id="PTHR35894">
    <property type="entry name" value="GENERAL SECRETION PATHWAY PROTEIN A-RELATED"/>
    <property type="match status" value="1"/>
</dbReference>
<organism evidence="3 4">
    <name type="scientific">Thiogranum longum</name>
    <dbReference type="NCBI Taxonomy" id="1537524"/>
    <lineage>
        <taxon>Bacteria</taxon>
        <taxon>Pseudomonadati</taxon>
        <taxon>Pseudomonadota</taxon>
        <taxon>Gammaproteobacteria</taxon>
        <taxon>Chromatiales</taxon>
        <taxon>Ectothiorhodospiraceae</taxon>
        <taxon>Thiogranum</taxon>
    </lineage>
</organism>
<dbReference type="SUPFAM" id="SSF52540">
    <property type="entry name" value="P-loop containing nucleoside triphosphate hydrolases"/>
    <property type="match status" value="1"/>
</dbReference>
<dbReference type="RefSeq" id="WP_132970925.1">
    <property type="nucleotide sequence ID" value="NZ_SMFX01000001.1"/>
</dbReference>
<dbReference type="Proteomes" id="UP000295707">
    <property type="component" value="Unassembled WGS sequence"/>
</dbReference>
<keyword evidence="4" id="KW-1185">Reference proteome</keyword>